<protein>
    <submittedName>
        <fullName evidence="3">Uncharacterized protein</fullName>
    </submittedName>
</protein>
<name>A0A1H5F4G0_9MICO</name>
<dbReference type="STRING" id="648782.SAMN04488554_1223"/>
<gene>
    <name evidence="3" type="ORF">SAMN04488554_1223</name>
</gene>
<feature type="transmembrane region" description="Helical" evidence="2">
    <location>
        <begin position="243"/>
        <end position="260"/>
    </location>
</feature>
<proteinExistence type="predicted"/>
<dbReference type="Proteomes" id="UP000199220">
    <property type="component" value="Unassembled WGS sequence"/>
</dbReference>
<feature type="transmembrane region" description="Helical" evidence="2">
    <location>
        <begin position="220"/>
        <end position="237"/>
    </location>
</feature>
<feature type="transmembrane region" description="Helical" evidence="2">
    <location>
        <begin position="168"/>
        <end position="189"/>
    </location>
</feature>
<dbReference type="RefSeq" id="WP_139177635.1">
    <property type="nucleotide sequence ID" value="NZ_FNTX01000001.1"/>
</dbReference>
<feature type="region of interest" description="Disordered" evidence="1">
    <location>
        <begin position="1"/>
        <end position="97"/>
    </location>
</feature>
<feature type="compositionally biased region" description="Pro residues" evidence="1">
    <location>
        <begin position="30"/>
        <end position="45"/>
    </location>
</feature>
<keyword evidence="2" id="KW-0472">Membrane</keyword>
<evidence type="ECO:0000313" key="3">
    <source>
        <dbReference type="EMBL" id="SED98134.1"/>
    </source>
</evidence>
<dbReference type="AlphaFoldDB" id="A0A1H5F4G0"/>
<keyword evidence="2" id="KW-1133">Transmembrane helix</keyword>
<feature type="transmembrane region" description="Helical" evidence="2">
    <location>
        <begin position="281"/>
        <end position="298"/>
    </location>
</feature>
<keyword evidence="4" id="KW-1185">Reference proteome</keyword>
<feature type="compositionally biased region" description="Low complexity" evidence="1">
    <location>
        <begin position="46"/>
        <end position="64"/>
    </location>
</feature>
<evidence type="ECO:0000256" key="1">
    <source>
        <dbReference type="SAM" id="MobiDB-lite"/>
    </source>
</evidence>
<sequence length="307" mass="31357">MSQQPPEQGPPQGPADDSHDGQPYGTPQQPATPPPPPPGQQPPPYGAAGQPPSAFPSPEQGGFQAPPPPGPSQPGQYGQPGPGYGGPPPAPGVNPGQYGHGGYGAGVPQPFGVGAALGYAWKTVFQNPLVWIVGALLVVVVFVLVSLLNPSAQAAFDASSGSMDFATSQSFSAMGFIASLLAALVLGFVQAVAQNAALRETAGNKPSFGDIFQVPNMQNALIWAVVWGVASGIVNMIPGVGPLVVLVASVFVIFTMSAIVDRGISWVDGLKVSAQLVQQNAGSTILLILALFGINILGRSPAVWDSW</sequence>
<dbReference type="OrthoDB" id="4829830at2"/>
<accession>A0A1H5F4G0</accession>
<organism evidence="3 4">
    <name type="scientific">Ruania alba</name>
    <dbReference type="NCBI Taxonomy" id="648782"/>
    <lineage>
        <taxon>Bacteria</taxon>
        <taxon>Bacillati</taxon>
        <taxon>Actinomycetota</taxon>
        <taxon>Actinomycetes</taxon>
        <taxon>Micrococcales</taxon>
        <taxon>Ruaniaceae</taxon>
        <taxon>Ruania</taxon>
    </lineage>
</organism>
<reference evidence="4" key="1">
    <citation type="submission" date="2016-10" db="EMBL/GenBank/DDBJ databases">
        <authorList>
            <person name="Varghese N."/>
            <person name="Submissions S."/>
        </authorList>
    </citation>
    <scope>NUCLEOTIDE SEQUENCE [LARGE SCALE GENOMIC DNA]</scope>
    <source>
        <strain evidence="4">DSM 21368</strain>
    </source>
</reference>
<dbReference type="EMBL" id="FNTX01000001">
    <property type="protein sequence ID" value="SED98134.1"/>
    <property type="molecule type" value="Genomic_DNA"/>
</dbReference>
<keyword evidence="2" id="KW-0812">Transmembrane</keyword>
<evidence type="ECO:0000256" key="2">
    <source>
        <dbReference type="SAM" id="Phobius"/>
    </source>
</evidence>
<feature type="transmembrane region" description="Helical" evidence="2">
    <location>
        <begin position="129"/>
        <end position="148"/>
    </location>
</feature>
<evidence type="ECO:0000313" key="4">
    <source>
        <dbReference type="Proteomes" id="UP000199220"/>
    </source>
</evidence>